<dbReference type="InterPro" id="IPR011006">
    <property type="entry name" value="CheY-like_superfamily"/>
</dbReference>
<gene>
    <name evidence="20" type="ORF">C7460_11494</name>
</gene>
<feature type="domain" description="HPt" evidence="19">
    <location>
        <begin position="991"/>
        <end position="1087"/>
    </location>
</feature>
<feature type="modified residue" description="4-aspartylphosphate" evidence="13">
    <location>
        <position position="890"/>
    </location>
</feature>
<dbReference type="PROSITE" id="PS50112">
    <property type="entry name" value="PAS"/>
    <property type="match status" value="2"/>
</dbReference>
<dbReference type="SUPFAM" id="SSF55874">
    <property type="entry name" value="ATPase domain of HSP90 chaperone/DNA topoisomerase II/histidine kinase"/>
    <property type="match status" value="1"/>
</dbReference>
<dbReference type="InterPro" id="IPR029016">
    <property type="entry name" value="GAF-like_dom_sf"/>
</dbReference>
<feature type="domain" description="PAS" evidence="17">
    <location>
        <begin position="454"/>
        <end position="505"/>
    </location>
</feature>
<evidence type="ECO:0000256" key="11">
    <source>
        <dbReference type="ARBA" id="ARBA00023136"/>
    </source>
</evidence>
<evidence type="ECO:0000259" key="19">
    <source>
        <dbReference type="PROSITE" id="PS50894"/>
    </source>
</evidence>
<dbReference type="FunFam" id="1.10.287.130:FF:000004">
    <property type="entry name" value="Ethylene receptor 1"/>
    <property type="match status" value="1"/>
</dbReference>
<evidence type="ECO:0000256" key="1">
    <source>
        <dbReference type="ARBA" id="ARBA00000085"/>
    </source>
</evidence>
<dbReference type="InterPro" id="IPR004358">
    <property type="entry name" value="Sig_transdc_His_kin-like_C"/>
</dbReference>
<evidence type="ECO:0000259" key="17">
    <source>
        <dbReference type="PROSITE" id="PS50112"/>
    </source>
</evidence>
<dbReference type="CDD" id="cd00088">
    <property type="entry name" value="HPT"/>
    <property type="match status" value="1"/>
</dbReference>
<evidence type="ECO:0000259" key="15">
    <source>
        <dbReference type="PROSITE" id="PS50109"/>
    </source>
</evidence>
<dbReference type="SMART" id="SM00091">
    <property type="entry name" value="PAS"/>
    <property type="match status" value="3"/>
</dbReference>
<dbReference type="InterPro" id="IPR036097">
    <property type="entry name" value="HisK_dim/P_sf"/>
</dbReference>
<dbReference type="PANTHER" id="PTHR45339:SF6">
    <property type="entry name" value="SENSORY HISTIDINE PROTEIN KINASE"/>
    <property type="match status" value="1"/>
</dbReference>
<dbReference type="Gene3D" id="3.30.565.10">
    <property type="entry name" value="Histidine kinase-like ATPase, C-terminal domain"/>
    <property type="match status" value="1"/>
</dbReference>
<keyword evidence="6" id="KW-0812">Transmembrane</keyword>
<evidence type="ECO:0000256" key="6">
    <source>
        <dbReference type="ARBA" id="ARBA00022692"/>
    </source>
</evidence>
<dbReference type="SMART" id="SM00448">
    <property type="entry name" value="REC"/>
    <property type="match status" value="1"/>
</dbReference>
<dbReference type="Gene3D" id="3.30.450.40">
    <property type="match status" value="1"/>
</dbReference>
<evidence type="ECO:0000259" key="18">
    <source>
        <dbReference type="PROSITE" id="PS50113"/>
    </source>
</evidence>
<dbReference type="GO" id="GO:0005524">
    <property type="term" value="F:ATP binding"/>
    <property type="evidence" value="ECO:0007669"/>
    <property type="project" value="UniProtKB-KW"/>
</dbReference>
<protein>
    <recommendedName>
        <fullName evidence="3">histidine kinase</fullName>
        <ecNumber evidence="3">2.7.13.3</ecNumber>
    </recommendedName>
</protein>
<keyword evidence="4 13" id="KW-0597">Phosphoprotein</keyword>
<keyword evidence="14" id="KW-0175">Coiled coil</keyword>
<dbReference type="PROSITE" id="PS50113">
    <property type="entry name" value="PAC"/>
    <property type="match status" value="2"/>
</dbReference>
<evidence type="ECO:0000313" key="21">
    <source>
        <dbReference type="Proteomes" id="UP000256779"/>
    </source>
</evidence>
<keyword evidence="10" id="KW-1133">Transmembrane helix</keyword>
<comment type="catalytic activity">
    <reaction evidence="1">
        <text>ATP + protein L-histidine = ADP + protein N-phospho-L-histidine.</text>
        <dbReference type="EC" id="2.7.13.3"/>
    </reaction>
</comment>
<feature type="domain" description="PAC" evidence="18">
    <location>
        <begin position="525"/>
        <end position="576"/>
    </location>
</feature>
<dbReference type="PROSITE" id="PS50109">
    <property type="entry name" value="HIS_KIN"/>
    <property type="match status" value="1"/>
</dbReference>
<evidence type="ECO:0000256" key="12">
    <source>
        <dbReference type="PROSITE-ProRule" id="PRU00110"/>
    </source>
</evidence>
<dbReference type="AlphaFoldDB" id="A0A3D9L0D0"/>
<dbReference type="CDD" id="cd16922">
    <property type="entry name" value="HATPase_EvgS-ArcB-TorS-like"/>
    <property type="match status" value="1"/>
</dbReference>
<dbReference type="Pfam" id="PF00512">
    <property type="entry name" value="HisKA"/>
    <property type="match status" value="1"/>
</dbReference>
<evidence type="ECO:0000256" key="3">
    <source>
        <dbReference type="ARBA" id="ARBA00012438"/>
    </source>
</evidence>
<dbReference type="EMBL" id="QREG01000014">
    <property type="protein sequence ID" value="RED96636.1"/>
    <property type="molecule type" value="Genomic_DNA"/>
</dbReference>
<dbReference type="InterPro" id="IPR013767">
    <property type="entry name" value="PAS_fold"/>
</dbReference>
<feature type="coiled-coil region" evidence="14">
    <location>
        <begin position="557"/>
        <end position="587"/>
    </location>
</feature>
<accession>A0A3D9L0D0</accession>
<dbReference type="InterPro" id="IPR000014">
    <property type="entry name" value="PAS"/>
</dbReference>
<dbReference type="InterPro" id="IPR001610">
    <property type="entry name" value="PAC"/>
</dbReference>
<dbReference type="InterPro" id="IPR008207">
    <property type="entry name" value="Sig_transdc_His_kin_Hpt_dom"/>
</dbReference>
<dbReference type="InterPro" id="IPR035965">
    <property type="entry name" value="PAS-like_dom_sf"/>
</dbReference>
<dbReference type="SUPFAM" id="SSF52172">
    <property type="entry name" value="CheY-like"/>
    <property type="match status" value="1"/>
</dbReference>
<dbReference type="CDD" id="cd00130">
    <property type="entry name" value="PAS"/>
    <property type="match status" value="2"/>
</dbReference>
<dbReference type="NCBIfam" id="TIGR00229">
    <property type="entry name" value="sensory_box"/>
    <property type="match status" value="3"/>
</dbReference>
<dbReference type="Gene3D" id="3.40.50.2300">
    <property type="match status" value="1"/>
</dbReference>
<dbReference type="GO" id="GO:0006355">
    <property type="term" value="P:regulation of DNA-templated transcription"/>
    <property type="evidence" value="ECO:0007669"/>
    <property type="project" value="InterPro"/>
</dbReference>
<feature type="domain" description="Histidine kinase" evidence="15">
    <location>
        <begin position="594"/>
        <end position="816"/>
    </location>
</feature>
<dbReference type="InterPro" id="IPR036641">
    <property type="entry name" value="HPT_dom_sf"/>
</dbReference>
<dbReference type="InterPro" id="IPR001789">
    <property type="entry name" value="Sig_transdc_resp-reg_receiver"/>
</dbReference>
<dbReference type="GO" id="GO:0005886">
    <property type="term" value="C:plasma membrane"/>
    <property type="evidence" value="ECO:0007669"/>
    <property type="project" value="UniProtKB-SubCell"/>
</dbReference>
<comment type="subcellular location">
    <subcellularLocation>
        <location evidence="2">Membrane</location>
    </subcellularLocation>
</comment>
<dbReference type="Gene3D" id="1.10.287.130">
    <property type="match status" value="1"/>
</dbReference>
<keyword evidence="7" id="KW-0547">Nucleotide-binding</keyword>
<dbReference type="Pfam" id="PF13185">
    <property type="entry name" value="GAF_2"/>
    <property type="match status" value="1"/>
</dbReference>
<dbReference type="PRINTS" id="PR00344">
    <property type="entry name" value="BCTRLSENSOR"/>
</dbReference>
<evidence type="ECO:0000256" key="9">
    <source>
        <dbReference type="ARBA" id="ARBA00022840"/>
    </source>
</evidence>
<evidence type="ECO:0000256" key="13">
    <source>
        <dbReference type="PROSITE-ProRule" id="PRU00169"/>
    </source>
</evidence>
<dbReference type="PROSITE" id="PS50894">
    <property type="entry name" value="HPT"/>
    <property type="match status" value="1"/>
</dbReference>
<dbReference type="InterPro" id="IPR003594">
    <property type="entry name" value="HATPase_dom"/>
</dbReference>
<reference evidence="20 21" key="1">
    <citation type="submission" date="2018-07" db="EMBL/GenBank/DDBJ databases">
        <title>Genomic Encyclopedia of Type Strains, Phase IV (KMG-IV): sequencing the most valuable type-strain genomes for metagenomic binning, comparative biology and taxonomic classification.</title>
        <authorList>
            <person name="Goeker M."/>
        </authorList>
    </citation>
    <scope>NUCLEOTIDE SEQUENCE [LARGE SCALE GENOMIC DNA]</scope>
    <source>
        <strain evidence="20 21">DSM 4134</strain>
    </source>
</reference>
<keyword evidence="8" id="KW-0418">Kinase</keyword>
<dbReference type="SMART" id="SM00387">
    <property type="entry name" value="HATPase_c"/>
    <property type="match status" value="1"/>
</dbReference>
<dbReference type="InterPro" id="IPR000700">
    <property type="entry name" value="PAS-assoc_C"/>
</dbReference>
<evidence type="ECO:0000259" key="16">
    <source>
        <dbReference type="PROSITE" id="PS50110"/>
    </source>
</evidence>
<keyword evidence="9" id="KW-0067">ATP-binding</keyword>
<dbReference type="EC" id="2.7.13.3" evidence="3"/>
<evidence type="ECO:0000256" key="10">
    <source>
        <dbReference type="ARBA" id="ARBA00022989"/>
    </source>
</evidence>
<dbReference type="SUPFAM" id="SSF55785">
    <property type="entry name" value="PYP-like sensor domain (PAS domain)"/>
    <property type="match status" value="3"/>
</dbReference>
<name>A0A3D9L0D0_MARFU</name>
<sequence length="1087" mass="124963">MDVAEKDTKKLQAEIKRLQEQLDQAQRDYYGLVEKTNHHLKELFDSSNDLIQIFKPNGEFRFVNEAWRNKLGYLEDEIFDLKFVEVVHPDHRKSTLQNLLKITAGSRLERFETVLKTKYGKNIYVIGKLTCVFENDEPTEFRCVFFDITERFRAERAQSLYYKIANITLSQNSLEDFYGRIYSELNEILKVRNFSVALSQGKSYHYAYWVNEHEKTTGVTLKKDVEQLLADYTFERGKPMIIFADGIEKIAHQKRVRLLDPLPNIWLGVPIYLDHNPIGVLSVFSYQDQSAYNHKDLELLDFVSGQVTLAMERKLNEEKIQSQGARINAIFESSSHQIWSLDREYKFTSFNHNYADAFQEYYGFEPKLGLQLADMQGKLISKRGVDFWKKKYDQAFEGKTVHFQHSIKLNGGKKVWRDIFLNPIYMPDGSIHEISAIANDVTEKKESETALKESEEKFRNIFESFQDIFFRCNSRGMISLVSPSVKRVLGYEPQELIGRKITDFFISKSNLSELFTNLHTHNQVQNFEGIIKTREGKKIEFLSNVRLIKKRKNNFEIEGVARDITKLKDTNRQLREAKELAERSLQIKERFLANMSHEIRTPMNGIIGMIDLIGTTPLDSEQSEYIRTIKKSSDSLMHILNDILDLSKIEAGKMTLRKAPVRVMDTFEKVYDLYSQQAHLSKNSLYYYVDERVPEYILADETRLIQVLSNLTSNAIKFSPQKGTINLSIRLLNKKSKKHKFKVSIKDSGIGISAQDIDKLFQSFSQIDSSSSKNYAGTGLGLAISKELVKSMGGKIGVASTPGFGSTFWFTFEADAVNPSDLPASKEDPVFIKQFTDSNPNILLVDDNHINRDVASSILTKSGCTVTEAASGNEAIKKVKKQRFDLIFMDIQMPDMDGVVATQKIKALGLKHLPPIIAMTAYSMEEDRSKFINQGLDDYLAKPIKANILIEKVKSWLHFEPQTVSSEVFEDSTEELVINQNTLNHLYKYGGKELIESVLMDFDKEATEQVNNAENHLKNKEYEAMRSELHTLKGNAGTLGVERLASVVRKMEKQLKEKNYHDLDVQMDSLKTYLAEFKESYHNFINS</sequence>
<dbReference type="InterPro" id="IPR003661">
    <property type="entry name" value="HisK_dim/P_dom"/>
</dbReference>
<dbReference type="Proteomes" id="UP000256779">
    <property type="component" value="Unassembled WGS sequence"/>
</dbReference>
<dbReference type="SUPFAM" id="SSF47226">
    <property type="entry name" value="Histidine-containing phosphotransfer domain, HPT domain"/>
    <property type="match status" value="1"/>
</dbReference>
<dbReference type="InterPro" id="IPR036890">
    <property type="entry name" value="HATPase_C_sf"/>
</dbReference>
<dbReference type="Pfam" id="PF01627">
    <property type="entry name" value="Hpt"/>
    <property type="match status" value="1"/>
</dbReference>
<dbReference type="SUPFAM" id="SSF55781">
    <property type="entry name" value="GAF domain-like"/>
    <property type="match status" value="1"/>
</dbReference>
<evidence type="ECO:0000256" key="7">
    <source>
        <dbReference type="ARBA" id="ARBA00022741"/>
    </source>
</evidence>
<dbReference type="Pfam" id="PF00989">
    <property type="entry name" value="PAS"/>
    <property type="match status" value="1"/>
</dbReference>
<dbReference type="CDD" id="cd17546">
    <property type="entry name" value="REC_hyHK_CKI1_RcsC-like"/>
    <property type="match status" value="1"/>
</dbReference>
<dbReference type="GO" id="GO:0000155">
    <property type="term" value="F:phosphorelay sensor kinase activity"/>
    <property type="evidence" value="ECO:0007669"/>
    <property type="project" value="InterPro"/>
</dbReference>
<dbReference type="Pfam" id="PF13426">
    <property type="entry name" value="PAS_9"/>
    <property type="match status" value="1"/>
</dbReference>
<feature type="domain" description="PAC" evidence="18">
    <location>
        <begin position="394"/>
        <end position="453"/>
    </location>
</feature>
<evidence type="ECO:0000256" key="4">
    <source>
        <dbReference type="ARBA" id="ARBA00022553"/>
    </source>
</evidence>
<keyword evidence="21" id="KW-1185">Reference proteome</keyword>
<feature type="coiled-coil region" evidence="14">
    <location>
        <begin position="1"/>
        <end position="35"/>
    </location>
</feature>
<dbReference type="FunFam" id="3.30.565.10:FF:000010">
    <property type="entry name" value="Sensor histidine kinase RcsC"/>
    <property type="match status" value="1"/>
</dbReference>
<dbReference type="InterPro" id="IPR005467">
    <property type="entry name" value="His_kinase_dom"/>
</dbReference>
<keyword evidence="11" id="KW-0472">Membrane</keyword>
<dbReference type="Gene3D" id="3.30.450.20">
    <property type="entry name" value="PAS domain"/>
    <property type="match status" value="3"/>
</dbReference>
<dbReference type="Pfam" id="PF02518">
    <property type="entry name" value="HATPase_c"/>
    <property type="match status" value="1"/>
</dbReference>
<dbReference type="SMART" id="SM00388">
    <property type="entry name" value="HisKA"/>
    <property type="match status" value="1"/>
</dbReference>
<dbReference type="OrthoDB" id="9811889at2"/>
<dbReference type="CDD" id="cd00082">
    <property type="entry name" value="HisKA"/>
    <property type="match status" value="1"/>
</dbReference>
<evidence type="ECO:0000256" key="5">
    <source>
        <dbReference type="ARBA" id="ARBA00022679"/>
    </source>
</evidence>
<feature type="domain" description="PAS" evidence="17">
    <location>
        <begin position="36"/>
        <end position="106"/>
    </location>
</feature>
<evidence type="ECO:0000256" key="14">
    <source>
        <dbReference type="SAM" id="Coils"/>
    </source>
</evidence>
<proteinExistence type="predicted"/>
<dbReference type="PANTHER" id="PTHR45339">
    <property type="entry name" value="HYBRID SIGNAL TRANSDUCTION HISTIDINE KINASE J"/>
    <property type="match status" value="1"/>
</dbReference>
<dbReference type="PROSITE" id="PS50110">
    <property type="entry name" value="RESPONSE_REGULATORY"/>
    <property type="match status" value="1"/>
</dbReference>
<evidence type="ECO:0000256" key="2">
    <source>
        <dbReference type="ARBA" id="ARBA00004370"/>
    </source>
</evidence>
<dbReference type="SMART" id="SM00073">
    <property type="entry name" value="HPT"/>
    <property type="match status" value="1"/>
</dbReference>
<evidence type="ECO:0000256" key="8">
    <source>
        <dbReference type="ARBA" id="ARBA00022777"/>
    </source>
</evidence>
<feature type="domain" description="Response regulatory" evidence="16">
    <location>
        <begin position="841"/>
        <end position="957"/>
    </location>
</feature>
<dbReference type="RefSeq" id="WP_115868918.1">
    <property type="nucleotide sequence ID" value="NZ_QREG01000014.1"/>
</dbReference>
<dbReference type="Gene3D" id="1.20.120.160">
    <property type="entry name" value="HPT domain"/>
    <property type="match status" value="1"/>
</dbReference>
<keyword evidence="5" id="KW-0808">Transferase</keyword>
<dbReference type="SMART" id="SM00086">
    <property type="entry name" value="PAC"/>
    <property type="match status" value="3"/>
</dbReference>
<dbReference type="SUPFAM" id="SSF47384">
    <property type="entry name" value="Homodimeric domain of signal transducing histidine kinase"/>
    <property type="match status" value="1"/>
</dbReference>
<comment type="caution">
    <text evidence="20">The sequence shown here is derived from an EMBL/GenBank/DDBJ whole genome shotgun (WGS) entry which is preliminary data.</text>
</comment>
<dbReference type="Pfam" id="PF00072">
    <property type="entry name" value="Response_reg"/>
    <property type="match status" value="1"/>
</dbReference>
<dbReference type="InterPro" id="IPR003018">
    <property type="entry name" value="GAF"/>
</dbReference>
<feature type="modified residue" description="Phosphohistidine" evidence="12">
    <location>
        <position position="1030"/>
    </location>
</feature>
<organism evidence="20 21">
    <name type="scientific">Marinoscillum furvescens DSM 4134</name>
    <dbReference type="NCBI Taxonomy" id="1122208"/>
    <lineage>
        <taxon>Bacteria</taxon>
        <taxon>Pseudomonadati</taxon>
        <taxon>Bacteroidota</taxon>
        <taxon>Cytophagia</taxon>
        <taxon>Cytophagales</taxon>
        <taxon>Reichenbachiellaceae</taxon>
        <taxon>Marinoscillum</taxon>
    </lineage>
</organism>
<evidence type="ECO:0000313" key="20">
    <source>
        <dbReference type="EMBL" id="RED96636.1"/>
    </source>
</evidence>